<evidence type="ECO:0000313" key="3">
    <source>
        <dbReference type="Proteomes" id="UP001283341"/>
    </source>
</evidence>
<reference evidence="2" key="2">
    <citation type="submission" date="2023-06" db="EMBL/GenBank/DDBJ databases">
        <authorList>
            <consortium name="Lawrence Berkeley National Laboratory"/>
            <person name="Haridas S."/>
            <person name="Hensen N."/>
            <person name="Bonometti L."/>
            <person name="Westerberg I."/>
            <person name="Brannstrom I.O."/>
            <person name="Guillou S."/>
            <person name="Cros-Aarteil S."/>
            <person name="Calhoun S."/>
            <person name="Kuo A."/>
            <person name="Mondo S."/>
            <person name="Pangilinan J."/>
            <person name="Riley R."/>
            <person name="Labutti K."/>
            <person name="Andreopoulos B."/>
            <person name="Lipzen A."/>
            <person name="Chen C."/>
            <person name="Yanf M."/>
            <person name="Daum C."/>
            <person name="Ng V."/>
            <person name="Clum A."/>
            <person name="Steindorff A."/>
            <person name="Ohm R."/>
            <person name="Martin F."/>
            <person name="Silar P."/>
            <person name="Natvig D."/>
            <person name="Lalanne C."/>
            <person name="Gautier V."/>
            <person name="Ament-Velasquez S.L."/>
            <person name="Kruys A."/>
            <person name="Hutchinson M.I."/>
            <person name="Powell A.J."/>
            <person name="Barry K."/>
            <person name="Miller A.N."/>
            <person name="Grigoriev I.V."/>
            <person name="Debuchy R."/>
            <person name="Gladieux P."/>
            <person name="Thoren M.H."/>
            <person name="Johannesson H."/>
        </authorList>
    </citation>
    <scope>NUCLEOTIDE SEQUENCE</scope>
    <source>
        <strain evidence="2">CBS 118394</strain>
    </source>
</reference>
<dbReference type="AlphaFoldDB" id="A0AAE0IIW4"/>
<evidence type="ECO:0000313" key="2">
    <source>
        <dbReference type="EMBL" id="KAK3325927.1"/>
    </source>
</evidence>
<feature type="transmembrane region" description="Helical" evidence="1">
    <location>
        <begin position="20"/>
        <end position="47"/>
    </location>
</feature>
<dbReference type="InterPro" id="IPR033481">
    <property type="entry name" value="Dni1/Fig1"/>
</dbReference>
<name>A0AAE0IIW4_9PEZI</name>
<comment type="caution">
    <text evidence="2">The sequence shown here is derived from an EMBL/GenBank/DDBJ whole genome shotgun (WGS) entry which is preliminary data.</text>
</comment>
<keyword evidence="1" id="KW-0812">Transmembrane</keyword>
<gene>
    <name evidence="2" type="ORF">B0H66DRAFT_143478</name>
</gene>
<dbReference type="Pfam" id="PF12351">
    <property type="entry name" value="Fig1"/>
    <property type="match status" value="1"/>
</dbReference>
<sequence>MGAVGLAAKIFMPKFFLLRLIPYALIIPIILFEALSLSGCVSTSPAIPSLYIVSLRSSQNTTLLSQVQVRLGYFGICGGDGSTFHCQSSMGTSTDLLAANLFPDINLNINGSYAAPPLTSRADSDNATADAREAGLIVDLVSTAVDLQTQVYVSVLAAAAFFFVIGLVFLLLHKLDIKKGNSDKPRRSAIIKRGTFGMLMLSTGLVFTAALATTETAGVLKHSTEAIKNTPVLMKEGITLQVMQWMAFGFSMLFTLAAPLLARPGLAPFNKAQL</sequence>
<organism evidence="2 3">
    <name type="scientific">Apodospora peruviana</name>
    <dbReference type="NCBI Taxonomy" id="516989"/>
    <lineage>
        <taxon>Eukaryota</taxon>
        <taxon>Fungi</taxon>
        <taxon>Dikarya</taxon>
        <taxon>Ascomycota</taxon>
        <taxon>Pezizomycotina</taxon>
        <taxon>Sordariomycetes</taxon>
        <taxon>Sordariomycetidae</taxon>
        <taxon>Sordariales</taxon>
        <taxon>Lasiosphaeriaceae</taxon>
        <taxon>Apodospora</taxon>
    </lineage>
</organism>
<dbReference type="GO" id="GO:0016020">
    <property type="term" value="C:membrane"/>
    <property type="evidence" value="ECO:0007669"/>
    <property type="project" value="InterPro"/>
</dbReference>
<proteinExistence type="predicted"/>
<accession>A0AAE0IIW4</accession>
<protein>
    <submittedName>
        <fullName evidence="2">Ca2+ regulator and membrane fusion protein Fig1-domain-containing protein</fullName>
    </submittedName>
</protein>
<keyword evidence="3" id="KW-1185">Reference proteome</keyword>
<feature type="transmembrane region" description="Helical" evidence="1">
    <location>
        <begin position="194"/>
        <end position="213"/>
    </location>
</feature>
<dbReference type="Proteomes" id="UP001283341">
    <property type="component" value="Unassembled WGS sequence"/>
</dbReference>
<feature type="transmembrane region" description="Helical" evidence="1">
    <location>
        <begin position="151"/>
        <end position="173"/>
    </location>
</feature>
<reference evidence="2" key="1">
    <citation type="journal article" date="2023" name="Mol. Phylogenet. Evol.">
        <title>Genome-scale phylogeny and comparative genomics of the fungal order Sordariales.</title>
        <authorList>
            <person name="Hensen N."/>
            <person name="Bonometti L."/>
            <person name="Westerberg I."/>
            <person name="Brannstrom I.O."/>
            <person name="Guillou S."/>
            <person name="Cros-Aarteil S."/>
            <person name="Calhoun S."/>
            <person name="Haridas S."/>
            <person name="Kuo A."/>
            <person name="Mondo S."/>
            <person name="Pangilinan J."/>
            <person name="Riley R."/>
            <person name="LaButti K."/>
            <person name="Andreopoulos B."/>
            <person name="Lipzen A."/>
            <person name="Chen C."/>
            <person name="Yan M."/>
            <person name="Daum C."/>
            <person name="Ng V."/>
            <person name="Clum A."/>
            <person name="Steindorff A."/>
            <person name="Ohm R.A."/>
            <person name="Martin F."/>
            <person name="Silar P."/>
            <person name="Natvig D.O."/>
            <person name="Lalanne C."/>
            <person name="Gautier V."/>
            <person name="Ament-Velasquez S.L."/>
            <person name="Kruys A."/>
            <person name="Hutchinson M.I."/>
            <person name="Powell A.J."/>
            <person name="Barry K."/>
            <person name="Miller A.N."/>
            <person name="Grigoriev I.V."/>
            <person name="Debuchy R."/>
            <person name="Gladieux P."/>
            <person name="Hiltunen Thoren M."/>
            <person name="Johannesson H."/>
        </authorList>
    </citation>
    <scope>NUCLEOTIDE SEQUENCE</scope>
    <source>
        <strain evidence="2">CBS 118394</strain>
    </source>
</reference>
<keyword evidence="1" id="KW-0472">Membrane</keyword>
<feature type="transmembrane region" description="Helical" evidence="1">
    <location>
        <begin position="242"/>
        <end position="262"/>
    </location>
</feature>
<dbReference type="EMBL" id="JAUEDM010000002">
    <property type="protein sequence ID" value="KAK3325927.1"/>
    <property type="molecule type" value="Genomic_DNA"/>
</dbReference>
<evidence type="ECO:0000256" key="1">
    <source>
        <dbReference type="SAM" id="Phobius"/>
    </source>
</evidence>
<keyword evidence="1" id="KW-1133">Transmembrane helix</keyword>